<proteinExistence type="predicted"/>
<accession>A0A9D0Z342</accession>
<feature type="chain" id="PRO_5039532868" evidence="2">
    <location>
        <begin position="24"/>
        <end position="575"/>
    </location>
</feature>
<sequence length="575" mass="62765">MKGFMRIMLGAVLILFLAFPAAAVSSASQVESFLTVAADGSCQVTTTVTLHLEQTQEDLVFPIPAGAANVTLNGSRAKTTSGGDRLYVDLSKAYGGVTGDVAFTLNYTMYGLVAENSEGALELRLPLMSGFSFPVDAMSFSITLPGEIPDRPAFASGYYQSSIEKYLTYTQEGAMIQGSTTQSLKDHETLVMTLAVSDQMFPQVTRPVERTSLDELAMGACAALALIYWVIFLRCPIPWKKHSTCPPQGYSAGQAGTVLFLKPCDLTMMVLSWAQLGYLHLRYSLDRVMVTKQMDMGNERSGFERKWFRKLFSKGNTVSTASNFYVQLAQAVEAPGISGGELLKGRRGSLRIFRALLALLGVGAGVNIGIPLASGGVLQWVWVAVFGLAGGIAAWKMIPWLSHFFLRTPGQGWLCLVAGGVFVVLGVFSGEAPSVSLGVLGILLGGVLYAWGGRRTEAGLLLREEILGLRSYLRKGEVRGTASDLRQDPDCFFNLLPWALALGVDKAFARNMGGRKLPDCPYVIMDKSLSYSPDQWCRFFRQLAKDMEQRKAQQSRGRILQLFTPLTGKPKKRRR</sequence>
<evidence type="ECO:0000313" key="5">
    <source>
        <dbReference type="EMBL" id="HIQ67666.1"/>
    </source>
</evidence>
<evidence type="ECO:0000259" key="4">
    <source>
        <dbReference type="Pfam" id="PF20990"/>
    </source>
</evidence>
<gene>
    <name evidence="5" type="ORF">IAB74_04045</name>
</gene>
<organism evidence="5 6">
    <name type="scientific">Candidatus Faecousia excrementigallinarum</name>
    <dbReference type="NCBI Taxonomy" id="2840806"/>
    <lineage>
        <taxon>Bacteria</taxon>
        <taxon>Bacillati</taxon>
        <taxon>Bacillota</taxon>
        <taxon>Clostridia</taxon>
        <taxon>Eubacteriales</taxon>
        <taxon>Oscillospiraceae</taxon>
        <taxon>Faecousia</taxon>
    </lineage>
</organism>
<dbReference type="Pfam" id="PF09972">
    <property type="entry name" value="DUF2207"/>
    <property type="match status" value="1"/>
</dbReference>
<evidence type="ECO:0000259" key="3">
    <source>
        <dbReference type="Pfam" id="PF09972"/>
    </source>
</evidence>
<dbReference type="EMBL" id="DVFK01000061">
    <property type="protein sequence ID" value="HIQ67666.1"/>
    <property type="molecule type" value="Genomic_DNA"/>
</dbReference>
<dbReference type="AlphaFoldDB" id="A0A9D0Z342"/>
<evidence type="ECO:0000313" key="6">
    <source>
        <dbReference type="Proteomes" id="UP000886796"/>
    </source>
</evidence>
<keyword evidence="1" id="KW-1133">Transmembrane helix</keyword>
<keyword evidence="1" id="KW-0472">Membrane</keyword>
<evidence type="ECO:0000256" key="2">
    <source>
        <dbReference type="SAM" id="SignalP"/>
    </source>
</evidence>
<comment type="caution">
    <text evidence="5">The sequence shown here is derived from an EMBL/GenBank/DDBJ whole genome shotgun (WGS) entry which is preliminary data.</text>
</comment>
<reference evidence="5" key="1">
    <citation type="submission" date="2020-10" db="EMBL/GenBank/DDBJ databases">
        <authorList>
            <person name="Gilroy R."/>
        </authorList>
    </citation>
    <scope>NUCLEOTIDE SEQUENCE</scope>
    <source>
        <strain evidence="5">13361</strain>
    </source>
</reference>
<name>A0A9D0Z342_9FIRM</name>
<dbReference type="Proteomes" id="UP000886796">
    <property type="component" value="Unassembled WGS sequence"/>
</dbReference>
<keyword evidence="2" id="KW-0732">Signal</keyword>
<feature type="signal peptide" evidence="2">
    <location>
        <begin position="1"/>
        <end position="23"/>
    </location>
</feature>
<feature type="transmembrane region" description="Helical" evidence="1">
    <location>
        <begin position="410"/>
        <end position="428"/>
    </location>
</feature>
<feature type="domain" description="DUF2207" evidence="3">
    <location>
        <begin position="29"/>
        <end position="187"/>
    </location>
</feature>
<dbReference type="InterPro" id="IPR018702">
    <property type="entry name" value="DUF2207"/>
</dbReference>
<feature type="transmembrane region" description="Helical" evidence="1">
    <location>
        <begin position="352"/>
        <end position="373"/>
    </location>
</feature>
<feature type="transmembrane region" description="Helical" evidence="1">
    <location>
        <begin position="434"/>
        <end position="452"/>
    </location>
</feature>
<feature type="transmembrane region" description="Helical" evidence="1">
    <location>
        <begin position="216"/>
        <end position="233"/>
    </location>
</feature>
<protein>
    <submittedName>
        <fullName evidence="5">DUF2207 domain-containing protein</fullName>
    </submittedName>
</protein>
<keyword evidence="1" id="KW-0812">Transmembrane</keyword>
<reference evidence="5" key="2">
    <citation type="journal article" date="2021" name="PeerJ">
        <title>Extensive microbial diversity within the chicken gut microbiome revealed by metagenomics and culture.</title>
        <authorList>
            <person name="Gilroy R."/>
            <person name="Ravi A."/>
            <person name="Getino M."/>
            <person name="Pursley I."/>
            <person name="Horton D.L."/>
            <person name="Alikhan N.F."/>
            <person name="Baker D."/>
            <person name="Gharbi K."/>
            <person name="Hall N."/>
            <person name="Watson M."/>
            <person name="Adriaenssens E.M."/>
            <person name="Foster-Nyarko E."/>
            <person name="Jarju S."/>
            <person name="Secka A."/>
            <person name="Antonio M."/>
            <person name="Oren A."/>
            <person name="Chaudhuri R.R."/>
            <person name="La Ragione R."/>
            <person name="Hildebrand F."/>
            <person name="Pallen M.J."/>
        </authorList>
    </citation>
    <scope>NUCLEOTIDE SEQUENCE</scope>
    <source>
        <strain evidence="5">13361</strain>
    </source>
</reference>
<evidence type="ECO:0000256" key="1">
    <source>
        <dbReference type="SAM" id="Phobius"/>
    </source>
</evidence>
<feature type="domain" description="Predicted membrane protein YciQ-like C-terminal" evidence="4">
    <location>
        <begin position="405"/>
        <end position="512"/>
    </location>
</feature>
<feature type="transmembrane region" description="Helical" evidence="1">
    <location>
        <begin position="379"/>
        <end position="398"/>
    </location>
</feature>
<dbReference type="Pfam" id="PF20990">
    <property type="entry name" value="DUF2207_C"/>
    <property type="match status" value="1"/>
</dbReference>
<dbReference type="InterPro" id="IPR048389">
    <property type="entry name" value="YciQ-like_C"/>
</dbReference>